<accession>A0A0X8FMD2</accession>
<dbReference type="InterPro" id="IPR015422">
    <property type="entry name" value="PyrdxlP-dep_Trfase_small"/>
</dbReference>
<comment type="cofactor">
    <cofactor evidence="1">
        <name>pyridoxal 5'-phosphate</name>
        <dbReference type="ChEBI" id="CHEBI:597326"/>
    </cofactor>
</comment>
<keyword evidence="4" id="KW-0808">Transferase</keyword>
<evidence type="ECO:0000313" key="7">
    <source>
        <dbReference type="EMBL" id="AMB99963.1"/>
    </source>
</evidence>
<dbReference type="CDD" id="cd06453">
    <property type="entry name" value="SufS_like"/>
    <property type="match status" value="1"/>
</dbReference>
<dbReference type="GO" id="GO:0006534">
    <property type="term" value="P:cysteine metabolic process"/>
    <property type="evidence" value="ECO:0007669"/>
    <property type="project" value="InterPro"/>
</dbReference>
<dbReference type="InterPro" id="IPR000192">
    <property type="entry name" value="Aminotrans_V_dom"/>
</dbReference>
<evidence type="ECO:0000313" key="8">
    <source>
        <dbReference type="Proteomes" id="UP000062260"/>
    </source>
</evidence>
<reference evidence="7 8" key="1">
    <citation type="journal article" date="2016" name="Genome Announc.">
        <title>Complete Genome Sequences of Aerococcus christensenii CCUG 28831T, Aerococcus sanguinicola CCUG 43001T, Aerococcus urinae CCUG 36881T, Aerococcus urinaeequi CCUG 28094T, Aerococcus urinaehominis CCUG 42038 BT, and Aerococcus viridans CCUG 4311T.</title>
        <authorList>
            <person name="Carkaci D."/>
            <person name="Dargis R."/>
            <person name="Nielsen X.C."/>
            <person name="Skovgaard O."/>
            <person name="Fuursted K."/>
            <person name="Christensen J.J."/>
        </authorList>
    </citation>
    <scope>NUCLEOTIDE SEQUENCE [LARGE SCALE GENOMIC DNA]</scope>
    <source>
        <strain evidence="7 8">CCUG42038B</strain>
    </source>
</reference>
<dbReference type="GO" id="GO:0031071">
    <property type="term" value="F:cysteine desulfurase activity"/>
    <property type="evidence" value="ECO:0007669"/>
    <property type="project" value="UniProtKB-EC"/>
</dbReference>
<proteinExistence type="inferred from homology"/>
<organism evidence="7 8">
    <name type="scientific">Aerococcus urinaehominis</name>
    <dbReference type="NCBI Taxonomy" id="128944"/>
    <lineage>
        <taxon>Bacteria</taxon>
        <taxon>Bacillati</taxon>
        <taxon>Bacillota</taxon>
        <taxon>Bacilli</taxon>
        <taxon>Lactobacillales</taxon>
        <taxon>Aerococcaceae</taxon>
        <taxon>Aerococcus</taxon>
    </lineage>
</organism>
<dbReference type="OrthoDB" id="9804366at2"/>
<evidence type="ECO:0000256" key="2">
    <source>
        <dbReference type="ARBA" id="ARBA00010447"/>
    </source>
</evidence>
<dbReference type="STRING" id="128944.AWM75_08260"/>
<dbReference type="AlphaFoldDB" id="A0A0X8FMD2"/>
<dbReference type="GO" id="GO:0030170">
    <property type="term" value="F:pyridoxal phosphate binding"/>
    <property type="evidence" value="ECO:0007669"/>
    <property type="project" value="InterPro"/>
</dbReference>
<gene>
    <name evidence="7" type="ORF">AWM75_08260</name>
</gene>
<dbReference type="Gene3D" id="3.90.1150.10">
    <property type="entry name" value="Aspartate Aminotransferase, domain 1"/>
    <property type="match status" value="1"/>
</dbReference>
<dbReference type="NCBIfam" id="TIGR01979">
    <property type="entry name" value="sufS"/>
    <property type="match status" value="1"/>
</dbReference>
<evidence type="ECO:0000256" key="5">
    <source>
        <dbReference type="ARBA" id="ARBA00022898"/>
    </source>
</evidence>
<evidence type="ECO:0000256" key="4">
    <source>
        <dbReference type="ARBA" id="ARBA00022679"/>
    </source>
</evidence>
<dbReference type="KEGG" id="auh:AWM75_08260"/>
<dbReference type="PIRSF" id="PIRSF005572">
    <property type="entry name" value="NifS"/>
    <property type="match status" value="1"/>
</dbReference>
<evidence type="ECO:0000256" key="1">
    <source>
        <dbReference type="ARBA" id="ARBA00001933"/>
    </source>
</evidence>
<dbReference type="Pfam" id="PF00266">
    <property type="entry name" value="Aminotran_5"/>
    <property type="match status" value="1"/>
</dbReference>
<dbReference type="RefSeq" id="WP_067980715.1">
    <property type="nucleotide sequence ID" value="NZ_CP014163.1"/>
</dbReference>
<protein>
    <recommendedName>
        <fullName evidence="3">cysteine desulfurase</fullName>
        <ecNumber evidence="3">2.8.1.7</ecNumber>
    </recommendedName>
</protein>
<evidence type="ECO:0000256" key="3">
    <source>
        <dbReference type="ARBA" id="ARBA00012239"/>
    </source>
</evidence>
<dbReference type="InterPro" id="IPR016454">
    <property type="entry name" value="Cysteine_dSase"/>
</dbReference>
<sequence>MTNPYRADFPILDQKVNDEPLIYFDNAATSQTPKLVLDRLYDYYTKDNANIHRGVHSLAERATQAYEAARIKLAGFINAQSPKEVIFTSGTTQGLNWLSRSLADFALAPGDEIVLTQMEHHSNLVPWQEAARRHQAKLVFLPYRPDGSLTADDLAQVMTDRTKIVAVTHVSNVLGSLVPVKDFAQIAHQAGAYLVVDGAQAVPHLPVDVQDLDADFYAFSGHKMYGPTGTGVLYGKADLLKQIDPIQFGGEMISLVEPTRATWADLPYKFEAGTQNIAGQIGLAAAVDYIESVGGMAALAQHEADLVSYAMDQLQKLDFVDIYGSQQASDHHGVIAFNVQGVHPHDLATGLDLEGIAVRAGHHCAQPLMACLQASSTARISFALYNTRAEIDQFIQSLTAVKEFFTNGLI</sequence>
<dbReference type="InterPro" id="IPR015421">
    <property type="entry name" value="PyrdxlP-dep_Trfase_major"/>
</dbReference>
<dbReference type="PANTHER" id="PTHR43586:SF8">
    <property type="entry name" value="CYSTEINE DESULFURASE 1, CHLOROPLASTIC"/>
    <property type="match status" value="1"/>
</dbReference>
<dbReference type="Proteomes" id="UP000062260">
    <property type="component" value="Chromosome"/>
</dbReference>
<dbReference type="EC" id="2.8.1.7" evidence="3"/>
<comment type="similarity">
    <text evidence="2">Belongs to the class-V pyridoxal-phosphate-dependent aminotransferase family. Csd subfamily.</text>
</comment>
<keyword evidence="8" id="KW-1185">Reference proteome</keyword>
<name>A0A0X8FMD2_9LACT</name>
<dbReference type="InterPro" id="IPR010970">
    <property type="entry name" value="Cys_dSase_SufS"/>
</dbReference>
<dbReference type="InterPro" id="IPR015424">
    <property type="entry name" value="PyrdxlP-dep_Trfase"/>
</dbReference>
<dbReference type="EMBL" id="CP014163">
    <property type="protein sequence ID" value="AMB99963.1"/>
    <property type="molecule type" value="Genomic_DNA"/>
</dbReference>
<comment type="catalytic activity">
    <reaction evidence="6">
        <text>(sulfur carrier)-H + L-cysteine = (sulfur carrier)-SH + L-alanine</text>
        <dbReference type="Rhea" id="RHEA:43892"/>
        <dbReference type="Rhea" id="RHEA-COMP:14737"/>
        <dbReference type="Rhea" id="RHEA-COMP:14739"/>
        <dbReference type="ChEBI" id="CHEBI:29917"/>
        <dbReference type="ChEBI" id="CHEBI:35235"/>
        <dbReference type="ChEBI" id="CHEBI:57972"/>
        <dbReference type="ChEBI" id="CHEBI:64428"/>
        <dbReference type="EC" id="2.8.1.7"/>
    </reaction>
</comment>
<keyword evidence="5" id="KW-0663">Pyridoxal phosphate</keyword>
<evidence type="ECO:0000256" key="6">
    <source>
        <dbReference type="ARBA" id="ARBA00050776"/>
    </source>
</evidence>
<dbReference type="Gene3D" id="3.40.640.10">
    <property type="entry name" value="Type I PLP-dependent aspartate aminotransferase-like (Major domain)"/>
    <property type="match status" value="1"/>
</dbReference>
<dbReference type="SUPFAM" id="SSF53383">
    <property type="entry name" value="PLP-dependent transferases"/>
    <property type="match status" value="1"/>
</dbReference>
<dbReference type="PANTHER" id="PTHR43586">
    <property type="entry name" value="CYSTEINE DESULFURASE"/>
    <property type="match status" value="1"/>
</dbReference>
<reference evidence="8" key="2">
    <citation type="submission" date="2016-01" db="EMBL/GenBank/DDBJ databases">
        <title>Six Aerococcus type strain genome sequencing and assembly using PacBio and Illumina Hiseq.</title>
        <authorList>
            <person name="Carkaci D."/>
            <person name="Dargis R."/>
            <person name="Nielsen X.C."/>
            <person name="Skovgaard O."/>
            <person name="Fuursted K."/>
            <person name="Christensen J.J."/>
        </authorList>
    </citation>
    <scope>NUCLEOTIDE SEQUENCE [LARGE SCALE GENOMIC DNA]</scope>
    <source>
        <strain evidence="8">CCUG42038B</strain>
    </source>
</reference>